<keyword evidence="1" id="KW-0472">Membrane</keyword>
<keyword evidence="1" id="KW-1133">Transmembrane helix</keyword>
<organism evidence="2 3">
    <name type="scientific">Batrachochytrium salamandrivorans</name>
    <dbReference type="NCBI Taxonomy" id="1357716"/>
    <lineage>
        <taxon>Eukaryota</taxon>
        <taxon>Fungi</taxon>
        <taxon>Fungi incertae sedis</taxon>
        <taxon>Chytridiomycota</taxon>
        <taxon>Chytridiomycota incertae sedis</taxon>
        <taxon>Chytridiomycetes</taxon>
        <taxon>Rhizophydiales</taxon>
        <taxon>Rhizophydiales incertae sedis</taxon>
        <taxon>Batrachochytrium</taxon>
    </lineage>
</organism>
<protein>
    <submittedName>
        <fullName evidence="2">Uncharacterized protein</fullName>
    </submittedName>
</protein>
<comment type="caution">
    <text evidence="2">The sequence shown here is derived from an EMBL/GenBank/DDBJ whole genome shotgun (WGS) entry which is preliminary data.</text>
</comment>
<dbReference type="Proteomes" id="UP001648503">
    <property type="component" value="Unassembled WGS sequence"/>
</dbReference>
<accession>A0ABQ8FF48</accession>
<feature type="transmembrane region" description="Helical" evidence="1">
    <location>
        <begin position="6"/>
        <end position="26"/>
    </location>
</feature>
<dbReference type="EMBL" id="JAFCIX010000172">
    <property type="protein sequence ID" value="KAH6597019.1"/>
    <property type="molecule type" value="Genomic_DNA"/>
</dbReference>
<reference evidence="2 3" key="1">
    <citation type="submission" date="2021-02" db="EMBL/GenBank/DDBJ databases">
        <title>Variation within the Batrachochytrium salamandrivorans European outbreak.</title>
        <authorList>
            <person name="Kelly M."/>
            <person name="Pasmans F."/>
            <person name="Shea T.P."/>
            <person name="Munoz J.F."/>
            <person name="Carranza S."/>
            <person name="Cuomo C.A."/>
            <person name="Martel A."/>
        </authorList>
    </citation>
    <scope>NUCLEOTIDE SEQUENCE [LARGE SCALE GENOMIC DNA]</scope>
    <source>
        <strain evidence="2 3">AMFP18/2</strain>
    </source>
</reference>
<name>A0ABQ8FF48_9FUNG</name>
<evidence type="ECO:0000313" key="2">
    <source>
        <dbReference type="EMBL" id="KAH6597019.1"/>
    </source>
</evidence>
<evidence type="ECO:0000313" key="3">
    <source>
        <dbReference type="Proteomes" id="UP001648503"/>
    </source>
</evidence>
<keyword evidence="1" id="KW-0812">Transmembrane</keyword>
<sequence>MKVVHPLVYVLTAAIYSIAVVIPSLYERVLLPSTIQIQVQSMKYTLPTAAEMGLPGKHTIERRSLMERFRTWRDKMKIRAVQRKTRHEIYAEVDKNTKKWEEEIRKTSKDWSKG</sequence>
<proteinExistence type="predicted"/>
<gene>
    <name evidence="2" type="ORF">BASA50_004777</name>
</gene>
<keyword evidence="3" id="KW-1185">Reference proteome</keyword>
<evidence type="ECO:0000256" key="1">
    <source>
        <dbReference type="SAM" id="Phobius"/>
    </source>
</evidence>